<keyword evidence="5" id="KW-1185">Reference proteome</keyword>
<dbReference type="OrthoDB" id="344729at2"/>
<keyword evidence="1" id="KW-1133">Transmembrane helix</keyword>
<keyword evidence="1" id="KW-0812">Transmembrane</keyword>
<accession>A0A1G5MYU2</accession>
<feature type="domain" description="YHS" evidence="2">
    <location>
        <begin position="436"/>
        <end position="481"/>
    </location>
</feature>
<feature type="transmembrane region" description="Helical" evidence="1">
    <location>
        <begin position="43"/>
        <end position="66"/>
    </location>
</feature>
<evidence type="ECO:0000256" key="1">
    <source>
        <dbReference type="SAM" id="Phobius"/>
    </source>
</evidence>
<feature type="transmembrane region" description="Helical" evidence="1">
    <location>
        <begin position="78"/>
        <end position="98"/>
    </location>
</feature>
<gene>
    <name evidence="4" type="ORF">SAMN03080610_01248</name>
</gene>
<feature type="transmembrane region" description="Helical" evidence="1">
    <location>
        <begin position="178"/>
        <end position="205"/>
    </location>
</feature>
<sequence>MSFYLADMFRAFGPATFIAALYAGLLLKAARTTLAAEERLRRHLTFIAVPALIAGIAIGAFAFFWADGAAALTEAKMVMEGACLAAALLAILSAPFALRFSAARFVALPIFALLVAILTAQAALVFADDTTTHALTATSVLNTELILNVLAVVIAAAALGAFAAAVSHAASRTPLIGLGLLVLAVLIEAAVWGGDVMLGLLQVGWLQVTSARVSLVAKADYYAEAAVYAELVLALILGAAFLLRAPRPAVLSDDLAGQARTERRKLKAFALGERRWFRGLAAAMTFIVASMLYYDLYASQPPRLSEATPVSVDDQGTVRIPIDQVKDGTLHRFAYVSSDGHRVRFFLINRFDAEHVAIGVVYDACMICGDKGYIQRGNEIICIACNVRIFVPSIGKAGGCNPIPLKHEEANGDIVIAQLELEKGARFFSEVVSTDVTDPVTGEPLVNTDAPFSFEFEGRTYYFTGEDSYDAFRDAPEKYSHEPLAPARVSWQPED</sequence>
<feature type="transmembrane region" description="Helical" evidence="1">
    <location>
        <begin position="105"/>
        <end position="126"/>
    </location>
</feature>
<feature type="transmembrane region" description="Helical" evidence="1">
    <location>
        <begin position="146"/>
        <end position="166"/>
    </location>
</feature>
<organism evidence="4 5">
    <name type="scientific">Afifella marina DSM 2698</name>
    <dbReference type="NCBI Taxonomy" id="1120955"/>
    <lineage>
        <taxon>Bacteria</taxon>
        <taxon>Pseudomonadati</taxon>
        <taxon>Pseudomonadota</taxon>
        <taxon>Alphaproteobacteria</taxon>
        <taxon>Hyphomicrobiales</taxon>
        <taxon>Afifellaceae</taxon>
        <taxon>Afifella</taxon>
    </lineage>
</organism>
<feature type="transmembrane region" description="Helical" evidence="1">
    <location>
        <begin position="225"/>
        <end position="243"/>
    </location>
</feature>
<feature type="domain" description="Membrane iron-sulfur containing protein FtrD-like" evidence="3">
    <location>
        <begin position="325"/>
        <end position="428"/>
    </location>
</feature>
<dbReference type="AlphaFoldDB" id="A0A1G5MYU2"/>
<reference evidence="5" key="1">
    <citation type="submission" date="2016-10" db="EMBL/GenBank/DDBJ databases">
        <authorList>
            <person name="Varghese N."/>
            <person name="Submissions S."/>
        </authorList>
    </citation>
    <scope>NUCLEOTIDE SEQUENCE [LARGE SCALE GENOMIC DNA]</scope>
    <source>
        <strain evidence="5">DSM 2698</strain>
    </source>
</reference>
<evidence type="ECO:0000313" key="5">
    <source>
        <dbReference type="Proteomes" id="UP000199347"/>
    </source>
</evidence>
<feature type="transmembrane region" description="Helical" evidence="1">
    <location>
        <begin position="12"/>
        <end position="31"/>
    </location>
</feature>
<dbReference type="InterPro" id="IPR018758">
    <property type="entry name" value="FtrD-like"/>
</dbReference>
<keyword evidence="1" id="KW-0472">Membrane</keyword>
<evidence type="ECO:0000259" key="2">
    <source>
        <dbReference type="Pfam" id="PF04945"/>
    </source>
</evidence>
<dbReference type="Pfam" id="PF04945">
    <property type="entry name" value="YHS"/>
    <property type="match status" value="1"/>
</dbReference>
<proteinExistence type="predicted"/>
<name>A0A1G5MYU2_AFIMA</name>
<dbReference type="STRING" id="1120955.SAMN03080610_01248"/>
<dbReference type="InterPro" id="IPR007029">
    <property type="entry name" value="YHS_dom"/>
</dbReference>
<evidence type="ECO:0000259" key="3">
    <source>
        <dbReference type="Pfam" id="PF10080"/>
    </source>
</evidence>
<evidence type="ECO:0000313" key="4">
    <source>
        <dbReference type="EMBL" id="SCZ30347.1"/>
    </source>
</evidence>
<dbReference type="RefSeq" id="WP_092810654.1">
    <property type="nucleotide sequence ID" value="NZ_FMVW01000002.1"/>
</dbReference>
<feature type="transmembrane region" description="Helical" evidence="1">
    <location>
        <begin position="276"/>
        <end position="294"/>
    </location>
</feature>
<dbReference type="EMBL" id="FMVW01000002">
    <property type="protein sequence ID" value="SCZ30347.1"/>
    <property type="molecule type" value="Genomic_DNA"/>
</dbReference>
<dbReference type="Pfam" id="PF10080">
    <property type="entry name" value="FtrD-like"/>
    <property type="match status" value="1"/>
</dbReference>
<protein>
    <submittedName>
        <fullName evidence="4">Uncharacterized membrane protein</fullName>
    </submittedName>
</protein>
<dbReference type="Proteomes" id="UP000199347">
    <property type="component" value="Unassembled WGS sequence"/>
</dbReference>